<organism evidence="4 5">
    <name type="scientific">Microvenator marinus</name>
    <dbReference type="NCBI Taxonomy" id="2600177"/>
    <lineage>
        <taxon>Bacteria</taxon>
        <taxon>Deltaproteobacteria</taxon>
        <taxon>Bradymonadales</taxon>
        <taxon>Microvenatoraceae</taxon>
        <taxon>Microvenator</taxon>
    </lineage>
</organism>
<evidence type="ECO:0000313" key="4">
    <source>
        <dbReference type="EMBL" id="QED26324.1"/>
    </source>
</evidence>
<evidence type="ECO:0000256" key="1">
    <source>
        <dbReference type="SAM" id="MobiDB-lite"/>
    </source>
</evidence>
<gene>
    <name evidence="4" type="ORF">FRD01_03450</name>
</gene>
<feature type="compositionally biased region" description="Acidic residues" evidence="1">
    <location>
        <begin position="55"/>
        <end position="64"/>
    </location>
</feature>
<feature type="compositionally biased region" description="Basic residues" evidence="1">
    <location>
        <begin position="39"/>
        <end position="49"/>
    </location>
</feature>
<dbReference type="EMBL" id="CP042467">
    <property type="protein sequence ID" value="QED26324.1"/>
    <property type="molecule type" value="Genomic_DNA"/>
</dbReference>
<dbReference type="Proteomes" id="UP000321595">
    <property type="component" value="Chromosome"/>
</dbReference>
<keyword evidence="2" id="KW-0732">Signal</keyword>
<dbReference type="InterPro" id="IPR036938">
    <property type="entry name" value="PAP2/HPO_sf"/>
</dbReference>
<keyword evidence="5" id="KW-1185">Reference proteome</keyword>
<feature type="signal peptide" evidence="2">
    <location>
        <begin position="1"/>
        <end position="33"/>
    </location>
</feature>
<sequence length="383" mass="41295">MSTGVSVFSKFFLVRFLCALIAFSFVSPSVVEAQDSTKSSKKKKSSKKTKKEEPPPEEPEVEDEAAAKAEELEAAVAEEAEEVVEEEPAAESVFATSSIADIEAEKRAEKIAAERIPREANFSGAGLVLDTTVLALGGVLTFMGQDLVGTTDPSFGAPQRGSWDYDISLKFHGDLAEGSGFLFGVGDIAGYAVVGVPALALGSTYLWLMLNEEPILATQSRNVDHAFWGFFRTMAWTSLSVGITKTLFARQRPYQAFVRTAYGDSDVNDSFVSTLTTFAFASASYSSWGLRDWMVNDLGYSNFAGTLIPFGTFYGLATLTAVAQIYQQEAYFSDVLVGGLIGSLVGNLVYATHFDHLGTPETRISTLPYFSEDGAGLALSGRF</sequence>
<evidence type="ECO:0000256" key="2">
    <source>
        <dbReference type="SAM" id="SignalP"/>
    </source>
</evidence>
<evidence type="ECO:0000259" key="3">
    <source>
        <dbReference type="Pfam" id="PF01569"/>
    </source>
</evidence>
<feature type="chain" id="PRO_5022907605" evidence="2">
    <location>
        <begin position="34"/>
        <end position="383"/>
    </location>
</feature>
<name>A0A5B8XL52_9DELT</name>
<dbReference type="SUPFAM" id="SSF48317">
    <property type="entry name" value="Acid phosphatase/Vanadium-dependent haloperoxidase"/>
    <property type="match status" value="1"/>
</dbReference>
<feature type="domain" description="Phosphatidic acid phosphatase type 2/haloperoxidase" evidence="3">
    <location>
        <begin position="229"/>
        <end position="355"/>
    </location>
</feature>
<evidence type="ECO:0000313" key="5">
    <source>
        <dbReference type="Proteomes" id="UP000321595"/>
    </source>
</evidence>
<feature type="region of interest" description="Disordered" evidence="1">
    <location>
        <begin position="34"/>
        <end position="66"/>
    </location>
</feature>
<dbReference type="KEGG" id="bbae:FRD01_03450"/>
<reference evidence="4 5" key="1">
    <citation type="submission" date="2019-08" db="EMBL/GenBank/DDBJ databases">
        <authorList>
            <person name="Liang Q."/>
        </authorList>
    </citation>
    <scope>NUCLEOTIDE SEQUENCE [LARGE SCALE GENOMIC DNA]</scope>
    <source>
        <strain evidence="4 5">V1718</strain>
    </source>
</reference>
<dbReference type="Gene3D" id="1.20.144.10">
    <property type="entry name" value="Phosphatidic acid phosphatase type 2/haloperoxidase"/>
    <property type="match status" value="1"/>
</dbReference>
<dbReference type="Pfam" id="PF01569">
    <property type="entry name" value="PAP2"/>
    <property type="match status" value="1"/>
</dbReference>
<accession>A0A5B8XL52</accession>
<dbReference type="InterPro" id="IPR000326">
    <property type="entry name" value="PAP2/HPO"/>
</dbReference>
<proteinExistence type="predicted"/>
<protein>
    <submittedName>
        <fullName evidence="4">Phosphatase PAP2 family protein</fullName>
    </submittedName>
</protein>
<dbReference type="AlphaFoldDB" id="A0A5B8XL52"/>
<dbReference type="CDD" id="cd01610">
    <property type="entry name" value="PAP2_like"/>
    <property type="match status" value="1"/>
</dbReference>